<accession>A0ABP8CEY2</accession>
<name>A0ABP8CEY2_9ACTN</name>
<dbReference type="Proteomes" id="UP001501710">
    <property type="component" value="Unassembled WGS sequence"/>
</dbReference>
<keyword evidence="2" id="KW-1185">Reference proteome</keyword>
<organism evidence="1 2">
    <name type="scientific">Actinomadura meridiana</name>
    <dbReference type="NCBI Taxonomy" id="559626"/>
    <lineage>
        <taxon>Bacteria</taxon>
        <taxon>Bacillati</taxon>
        <taxon>Actinomycetota</taxon>
        <taxon>Actinomycetes</taxon>
        <taxon>Streptosporangiales</taxon>
        <taxon>Thermomonosporaceae</taxon>
        <taxon>Actinomadura</taxon>
    </lineage>
</organism>
<comment type="caution">
    <text evidence="1">The sequence shown here is derived from an EMBL/GenBank/DDBJ whole genome shotgun (WGS) entry which is preliminary data.</text>
</comment>
<dbReference type="RefSeq" id="WP_344901925.1">
    <property type="nucleotide sequence ID" value="NZ_BAABAS010000020.1"/>
</dbReference>
<dbReference type="EMBL" id="BAABAS010000020">
    <property type="protein sequence ID" value="GAA4238446.1"/>
    <property type="molecule type" value="Genomic_DNA"/>
</dbReference>
<dbReference type="InterPro" id="IPR036736">
    <property type="entry name" value="ACP-like_sf"/>
</dbReference>
<evidence type="ECO:0008006" key="3">
    <source>
        <dbReference type="Google" id="ProtNLM"/>
    </source>
</evidence>
<dbReference type="SUPFAM" id="SSF47336">
    <property type="entry name" value="ACP-like"/>
    <property type="match status" value="1"/>
</dbReference>
<proteinExistence type="predicted"/>
<reference evidence="2" key="1">
    <citation type="journal article" date="2019" name="Int. J. Syst. Evol. Microbiol.">
        <title>The Global Catalogue of Microorganisms (GCM) 10K type strain sequencing project: providing services to taxonomists for standard genome sequencing and annotation.</title>
        <authorList>
            <consortium name="The Broad Institute Genomics Platform"/>
            <consortium name="The Broad Institute Genome Sequencing Center for Infectious Disease"/>
            <person name="Wu L."/>
            <person name="Ma J."/>
        </authorList>
    </citation>
    <scope>NUCLEOTIDE SEQUENCE [LARGE SCALE GENOMIC DNA]</scope>
    <source>
        <strain evidence="2">JCM 17440</strain>
    </source>
</reference>
<gene>
    <name evidence="1" type="ORF">GCM10022254_54430</name>
</gene>
<dbReference type="Gene3D" id="1.10.1200.10">
    <property type="entry name" value="ACP-like"/>
    <property type="match status" value="1"/>
</dbReference>
<evidence type="ECO:0000313" key="1">
    <source>
        <dbReference type="EMBL" id="GAA4238446.1"/>
    </source>
</evidence>
<protein>
    <recommendedName>
        <fullName evidence="3">Acyl carrier protein</fullName>
    </recommendedName>
</protein>
<evidence type="ECO:0000313" key="2">
    <source>
        <dbReference type="Proteomes" id="UP001501710"/>
    </source>
</evidence>
<sequence>MDTIEEIKRFVIAEFVPDITVADLDTDYDLVAGGVIDSLGFLKVLAWLEDRFELDSDAVELEPDHFRSVGAIAALVDDARVKAS</sequence>